<protein>
    <submittedName>
        <fullName evidence="3">Uncharacterized protein</fullName>
    </submittedName>
</protein>
<feature type="transmembrane region" description="Helical" evidence="2">
    <location>
        <begin position="174"/>
        <end position="199"/>
    </location>
</feature>
<organism evidence="3 5">
    <name type="scientific">Prymnesium parvum</name>
    <name type="common">Toxic golden alga</name>
    <dbReference type="NCBI Taxonomy" id="97485"/>
    <lineage>
        <taxon>Eukaryota</taxon>
        <taxon>Haptista</taxon>
        <taxon>Haptophyta</taxon>
        <taxon>Prymnesiophyceae</taxon>
        <taxon>Prymnesiales</taxon>
        <taxon>Prymnesiaceae</taxon>
        <taxon>Prymnesium</taxon>
    </lineage>
</organism>
<feature type="transmembrane region" description="Helical" evidence="2">
    <location>
        <begin position="273"/>
        <end position="296"/>
    </location>
</feature>
<dbReference type="AlphaFoldDB" id="A0AB34JW72"/>
<name>A0AB34JW72_PRYPA</name>
<feature type="transmembrane region" description="Helical" evidence="2">
    <location>
        <begin position="220"/>
        <end position="253"/>
    </location>
</feature>
<evidence type="ECO:0000313" key="3">
    <source>
        <dbReference type="EMBL" id="KAL1525206.1"/>
    </source>
</evidence>
<evidence type="ECO:0000256" key="1">
    <source>
        <dbReference type="SAM" id="MobiDB-lite"/>
    </source>
</evidence>
<keyword evidence="2" id="KW-0812">Transmembrane</keyword>
<dbReference type="Proteomes" id="UP001515480">
    <property type="component" value="Unassembled WGS sequence"/>
</dbReference>
<feature type="region of interest" description="Disordered" evidence="1">
    <location>
        <begin position="40"/>
        <end position="94"/>
    </location>
</feature>
<sequence length="314" mass="33671">MTATHASEREESHSRSLAKYAQYYTDHLLSRACGCFAAPPPASAKPAAAAAAAAASGKSSDSASATQPDGKPSRAPTTAAATGAPKKETDGGAVCPLPAASNKLANAVNMQIAENRKKRREEAAAKMRAAIMHQVWHRAQEKFSFGMAELTLEHVLEASLERGVGHIHAVHASWSVWSLVTGGLHAFKILIPMSGAYLLSRMTHHDLHRAQHELHDDGFTLATLLFFLATIFDALDALTHSLVALLMFAEVVVDHDTLHRLHLDSHFAHELHFVAMVCGIGAIATMVAGEAASMYLSLRKPSVEVLNPAKKKID</sequence>
<feature type="compositionally biased region" description="Low complexity" evidence="1">
    <location>
        <begin position="44"/>
        <end position="65"/>
    </location>
</feature>
<feature type="compositionally biased region" description="Low complexity" evidence="1">
    <location>
        <begin position="73"/>
        <end position="84"/>
    </location>
</feature>
<dbReference type="EMBL" id="JBGBPQ010000003">
    <property type="protein sequence ID" value="KAL1527411.1"/>
    <property type="molecule type" value="Genomic_DNA"/>
</dbReference>
<gene>
    <name evidence="4" type="ORF">AB1Y20_016079</name>
    <name evidence="3" type="ORF">AB1Y20_020073</name>
</gene>
<proteinExistence type="predicted"/>
<evidence type="ECO:0000256" key="2">
    <source>
        <dbReference type="SAM" id="Phobius"/>
    </source>
</evidence>
<keyword evidence="2" id="KW-0472">Membrane</keyword>
<comment type="caution">
    <text evidence="3">The sequence shown here is derived from an EMBL/GenBank/DDBJ whole genome shotgun (WGS) entry which is preliminary data.</text>
</comment>
<reference evidence="3 5" key="1">
    <citation type="journal article" date="2024" name="Science">
        <title>Giant polyketide synthase enzymes in the biosynthesis of giant marine polyether toxins.</title>
        <authorList>
            <person name="Fallon T.R."/>
            <person name="Shende V.V."/>
            <person name="Wierzbicki I.H."/>
            <person name="Pendleton A.L."/>
            <person name="Watervoot N.F."/>
            <person name="Auber R.P."/>
            <person name="Gonzalez D.J."/>
            <person name="Wisecaver J.H."/>
            <person name="Moore B.S."/>
        </authorList>
    </citation>
    <scope>NUCLEOTIDE SEQUENCE [LARGE SCALE GENOMIC DNA]</scope>
    <source>
        <strain evidence="3 5">12B1</strain>
    </source>
</reference>
<dbReference type="EMBL" id="JBGBPQ010000004">
    <property type="protein sequence ID" value="KAL1525206.1"/>
    <property type="molecule type" value="Genomic_DNA"/>
</dbReference>
<keyword evidence="2" id="KW-1133">Transmembrane helix</keyword>
<evidence type="ECO:0000313" key="5">
    <source>
        <dbReference type="Proteomes" id="UP001515480"/>
    </source>
</evidence>
<evidence type="ECO:0000313" key="4">
    <source>
        <dbReference type="EMBL" id="KAL1527411.1"/>
    </source>
</evidence>
<accession>A0AB34JW72</accession>
<keyword evidence="5" id="KW-1185">Reference proteome</keyword>